<dbReference type="InterPro" id="IPR032745">
    <property type="entry name" value="GRIN_C"/>
</dbReference>
<feature type="compositionally biased region" description="Basic residues" evidence="2">
    <location>
        <begin position="84"/>
        <end position="94"/>
    </location>
</feature>
<dbReference type="GO" id="GO:0031175">
    <property type="term" value="P:neuron projection development"/>
    <property type="evidence" value="ECO:0007669"/>
    <property type="project" value="TreeGrafter"/>
</dbReference>
<keyword evidence="5" id="KW-1185">Reference proteome</keyword>
<reference evidence="4" key="1">
    <citation type="journal article" date="2023" name="Mol. Biol. Evol.">
        <title>Third-Generation Sequencing Reveals the Adaptive Role of the Epigenome in Three Deep-Sea Polychaetes.</title>
        <authorList>
            <person name="Perez M."/>
            <person name="Aroh O."/>
            <person name="Sun Y."/>
            <person name="Lan Y."/>
            <person name="Juniper S.K."/>
            <person name="Young C.R."/>
            <person name="Angers B."/>
            <person name="Qian P.Y."/>
        </authorList>
    </citation>
    <scope>NUCLEOTIDE SEQUENCE</scope>
    <source>
        <strain evidence="4">R07B-5</strain>
    </source>
</reference>
<dbReference type="AlphaFoldDB" id="A0AAD9P871"/>
<dbReference type="PANTHER" id="PTHR15718">
    <property type="entry name" value="G PROTEIN-REGULATED INDUCER OF NEURITE OUTGROWTH C-TERMINAL DOMAIN-CONTAINING PROTEIN"/>
    <property type="match status" value="1"/>
</dbReference>
<dbReference type="Proteomes" id="UP001209878">
    <property type="component" value="Unassembled WGS sequence"/>
</dbReference>
<comment type="caution">
    <text evidence="4">The sequence shown here is derived from an EMBL/GenBank/DDBJ whole genome shotgun (WGS) entry which is preliminary data.</text>
</comment>
<sequence length="387" mass="42325">METDVTCPRRLDFRQQKAASEFVPLVEATRETTTAATRRSCRRSGSGAARPPQPWPGSSSETDPDEETLEWPPPGGASSGINRARPRSLCRQRRLPGEHPLLQPERGGKDRKAPPSPSLLMRVKEHFVNRVLLPQPAVMADLRQRAVEAFEASLSEREQPEVRPHHTKSVICRGADGSAKRAAYRRRSISDDTYNRPVRTAPGVAQRASTLIDDGVVCSNVDLLSIVRGRRENSSAGTSEAITRTSSAATDFSVTSSAECDSVPDGGNSSIGHDAEWPAGACGMDHTDGAGSDHGAVHEVEYDEHGQTWDVYGAEYDPEVLGAAIEKHLERIVRDQQRADDDDGGCDDTDTSPAPDRQAANDRRRHDVGILLRILRCLIPARRQHAR</sequence>
<evidence type="ECO:0000259" key="3">
    <source>
        <dbReference type="Pfam" id="PF15235"/>
    </source>
</evidence>
<feature type="domain" description="G protein-regulated inducer of neurite outgrowth C-terminal" evidence="3">
    <location>
        <begin position="294"/>
        <end position="366"/>
    </location>
</feature>
<dbReference type="EMBL" id="JAODUO010000093">
    <property type="protein sequence ID" value="KAK2189937.1"/>
    <property type="molecule type" value="Genomic_DNA"/>
</dbReference>
<comment type="function">
    <text evidence="1">May be involved in neurite outgrowth.</text>
</comment>
<feature type="compositionally biased region" description="Polar residues" evidence="2">
    <location>
        <begin position="234"/>
        <end position="259"/>
    </location>
</feature>
<dbReference type="InterPro" id="IPR026646">
    <property type="entry name" value="GPRIN2-like/GPRIN3"/>
</dbReference>
<feature type="region of interest" description="Disordered" evidence="2">
    <location>
        <begin position="232"/>
        <end position="290"/>
    </location>
</feature>
<feature type="region of interest" description="Disordered" evidence="2">
    <location>
        <begin position="18"/>
        <end position="117"/>
    </location>
</feature>
<feature type="compositionally biased region" description="Acidic residues" evidence="2">
    <location>
        <begin position="340"/>
        <end position="350"/>
    </location>
</feature>
<dbReference type="GO" id="GO:0005886">
    <property type="term" value="C:plasma membrane"/>
    <property type="evidence" value="ECO:0007669"/>
    <property type="project" value="TreeGrafter"/>
</dbReference>
<dbReference type="Pfam" id="PF15235">
    <property type="entry name" value="GRIN_C"/>
    <property type="match status" value="1"/>
</dbReference>
<evidence type="ECO:0000313" key="4">
    <source>
        <dbReference type="EMBL" id="KAK2189937.1"/>
    </source>
</evidence>
<evidence type="ECO:0000256" key="1">
    <source>
        <dbReference type="ARBA" id="ARBA00002358"/>
    </source>
</evidence>
<organism evidence="4 5">
    <name type="scientific">Ridgeia piscesae</name>
    <name type="common">Tubeworm</name>
    <dbReference type="NCBI Taxonomy" id="27915"/>
    <lineage>
        <taxon>Eukaryota</taxon>
        <taxon>Metazoa</taxon>
        <taxon>Spiralia</taxon>
        <taxon>Lophotrochozoa</taxon>
        <taxon>Annelida</taxon>
        <taxon>Polychaeta</taxon>
        <taxon>Sedentaria</taxon>
        <taxon>Canalipalpata</taxon>
        <taxon>Sabellida</taxon>
        <taxon>Siboglinidae</taxon>
        <taxon>Ridgeia</taxon>
    </lineage>
</organism>
<proteinExistence type="predicted"/>
<evidence type="ECO:0000256" key="2">
    <source>
        <dbReference type="SAM" id="MobiDB-lite"/>
    </source>
</evidence>
<protein>
    <recommendedName>
        <fullName evidence="3">G protein-regulated inducer of neurite outgrowth C-terminal domain-containing protein</fullName>
    </recommendedName>
</protein>
<evidence type="ECO:0000313" key="5">
    <source>
        <dbReference type="Proteomes" id="UP001209878"/>
    </source>
</evidence>
<dbReference type="PANTHER" id="PTHR15718:SF3">
    <property type="entry name" value="G PROTEIN-REGULATED INDUCER OF NEURITE OUTGROWTH C-TERMINAL DOMAIN-CONTAINING PROTEIN"/>
    <property type="match status" value="1"/>
</dbReference>
<gene>
    <name evidence="4" type="ORF">NP493_93g04025</name>
</gene>
<feature type="region of interest" description="Disordered" evidence="2">
    <location>
        <begin position="336"/>
        <end position="363"/>
    </location>
</feature>
<feature type="compositionally biased region" description="Low complexity" evidence="2">
    <location>
        <begin position="31"/>
        <end position="50"/>
    </location>
</feature>
<accession>A0AAD9P871</accession>
<name>A0AAD9P871_RIDPI</name>